<dbReference type="EMBL" id="CP110615">
    <property type="protein sequence ID" value="UZJ26738.1"/>
    <property type="molecule type" value="Genomic_DNA"/>
</dbReference>
<proteinExistence type="predicted"/>
<dbReference type="InterPro" id="IPR050248">
    <property type="entry name" value="Polysacc_deacetylase_ArnD"/>
</dbReference>
<keyword evidence="6" id="KW-1185">Reference proteome</keyword>
<organism evidence="5 6">
    <name type="scientific">Rhodococcus antarcticus</name>
    <dbReference type="NCBI Taxonomy" id="2987751"/>
    <lineage>
        <taxon>Bacteria</taxon>
        <taxon>Bacillati</taxon>
        <taxon>Actinomycetota</taxon>
        <taxon>Actinomycetes</taxon>
        <taxon>Mycobacteriales</taxon>
        <taxon>Nocardiaceae</taxon>
        <taxon>Rhodococcus</taxon>
    </lineage>
</organism>
<keyword evidence="2" id="KW-0378">Hydrolase</keyword>
<reference evidence="5" key="1">
    <citation type="submission" date="2022-10" db="EMBL/GenBank/DDBJ databases">
        <title>Rhodococcus sp.75.</title>
        <authorList>
            <person name="Sun M."/>
        </authorList>
    </citation>
    <scope>NUCLEOTIDE SEQUENCE</scope>
    <source>
        <strain evidence="5">75</strain>
    </source>
</reference>
<sequence>MLGLAAGVVALGAGLELVDRPVDVAADASAGTGPTGPAPTPAPTSTTATTTTSAPTSPTPPLPAAVPAPTGVITALPGQGNLLALTIDDGTSSEVVAAYTQFCADSGVRLTFFVNGVYRSWTDNAPALRPLVDSGQVLLANHTWSHPDVTTISSSALTDQITRNDAFLRSTYGAAPEPFFRPPYGHHNARTDRVAADLGHPTITLWEGSLSDSSVITEDFLLGQARLWFKPQHIVIGHANHPAVTHTYPQLLDIIHERALRTVTLADVFRAAP</sequence>
<name>A0ABY6P6K7_9NOCA</name>
<feature type="region of interest" description="Disordered" evidence="3">
    <location>
        <begin position="28"/>
        <end position="62"/>
    </location>
</feature>
<protein>
    <submittedName>
        <fullName evidence="5">Polysaccharide deacetylase family protein</fullName>
    </submittedName>
</protein>
<dbReference type="InterPro" id="IPR011330">
    <property type="entry name" value="Glyco_hydro/deAcase_b/a-brl"/>
</dbReference>
<dbReference type="CDD" id="cd10917">
    <property type="entry name" value="CE4_NodB_like_6s_7s"/>
    <property type="match status" value="1"/>
</dbReference>
<dbReference type="Gene3D" id="3.20.20.370">
    <property type="entry name" value="Glycoside hydrolase/deacetylase"/>
    <property type="match status" value="1"/>
</dbReference>
<dbReference type="Proteomes" id="UP001164965">
    <property type="component" value="Chromosome"/>
</dbReference>
<feature type="compositionally biased region" description="Low complexity" evidence="3">
    <location>
        <begin position="43"/>
        <end position="56"/>
    </location>
</feature>
<evidence type="ECO:0000256" key="1">
    <source>
        <dbReference type="ARBA" id="ARBA00022723"/>
    </source>
</evidence>
<dbReference type="SUPFAM" id="SSF88713">
    <property type="entry name" value="Glycoside hydrolase/deacetylase"/>
    <property type="match status" value="1"/>
</dbReference>
<dbReference type="InterPro" id="IPR002509">
    <property type="entry name" value="NODB_dom"/>
</dbReference>
<feature type="domain" description="NodB homology" evidence="4">
    <location>
        <begin position="81"/>
        <end position="263"/>
    </location>
</feature>
<dbReference type="Pfam" id="PF01522">
    <property type="entry name" value="Polysacc_deac_1"/>
    <property type="match status" value="1"/>
</dbReference>
<dbReference type="PROSITE" id="PS51677">
    <property type="entry name" value="NODB"/>
    <property type="match status" value="1"/>
</dbReference>
<dbReference type="PANTHER" id="PTHR10587:SF133">
    <property type="entry name" value="CHITIN DEACETYLASE 1-RELATED"/>
    <property type="match status" value="1"/>
</dbReference>
<gene>
    <name evidence="5" type="ORF">RHODO2019_17140</name>
</gene>
<accession>A0ABY6P6K7</accession>
<evidence type="ECO:0000256" key="3">
    <source>
        <dbReference type="SAM" id="MobiDB-lite"/>
    </source>
</evidence>
<dbReference type="PANTHER" id="PTHR10587">
    <property type="entry name" value="GLYCOSYL TRANSFERASE-RELATED"/>
    <property type="match status" value="1"/>
</dbReference>
<evidence type="ECO:0000256" key="2">
    <source>
        <dbReference type="ARBA" id="ARBA00022801"/>
    </source>
</evidence>
<keyword evidence="1" id="KW-0479">Metal-binding</keyword>
<evidence type="ECO:0000313" key="6">
    <source>
        <dbReference type="Proteomes" id="UP001164965"/>
    </source>
</evidence>
<evidence type="ECO:0000259" key="4">
    <source>
        <dbReference type="PROSITE" id="PS51677"/>
    </source>
</evidence>
<dbReference type="RefSeq" id="WP_265384842.1">
    <property type="nucleotide sequence ID" value="NZ_CP110615.1"/>
</dbReference>
<evidence type="ECO:0000313" key="5">
    <source>
        <dbReference type="EMBL" id="UZJ26738.1"/>
    </source>
</evidence>